<dbReference type="Proteomes" id="UP001430953">
    <property type="component" value="Unassembled WGS sequence"/>
</dbReference>
<protein>
    <submittedName>
        <fullName evidence="2">Uncharacterized protein</fullName>
    </submittedName>
</protein>
<dbReference type="AlphaFoldDB" id="A0AAW2FJV7"/>
<accession>A0AAW2FJV7</accession>
<evidence type="ECO:0000313" key="3">
    <source>
        <dbReference type="Proteomes" id="UP001430953"/>
    </source>
</evidence>
<keyword evidence="3" id="KW-1185">Reference proteome</keyword>
<reference evidence="2 3" key="1">
    <citation type="submission" date="2023-03" db="EMBL/GenBank/DDBJ databases">
        <title>High recombination rates correlate with genetic variation in Cardiocondyla obscurior ants.</title>
        <authorList>
            <person name="Errbii M."/>
        </authorList>
    </citation>
    <scope>NUCLEOTIDE SEQUENCE [LARGE SCALE GENOMIC DNA]</scope>
    <source>
        <strain evidence="2">Alpha-2009</strain>
        <tissue evidence="2">Whole body</tissue>
    </source>
</reference>
<evidence type="ECO:0000256" key="1">
    <source>
        <dbReference type="SAM" id="Coils"/>
    </source>
</evidence>
<keyword evidence="1" id="KW-0175">Coiled coil</keyword>
<feature type="coiled-coil region" evidence="1">
    <location>
        <begin position="471"/>
        <end position="498"/>
    </location>
</feature>
<feature type="coiled-coil region" evidence="1">
    <location>
        <begin position="247"/>
        <end position="274"/>
    </location>
</feature>
<proteinExistence type="predicted"/>
<name>A0AAW2FJV7_9HYME</name>
<dbReference type="EMBL" id="JADYXP020000010">
    <property type="protein sequence ID" value="KAL0115535.1"/>
    <property type="molecule type" value="Genomic_DNA"/>
</dbReference>
<comment type="caution">
    <text evidence="2">The sequence shown here is derived from an EMBL/GenBank/DDBJ whole genome shotgun (WGS) entry which is preliminary data.</text>
</comment>
<gene>
    <name evidence="2" type="ORF">PUN28_010805</name>
</gene>
<sequence>MENLQMERDKCKDLLGDAKLNESPKEETETINQHILQLEQQLKFCEHLKNNINGHDELSEDIKMQTKMCKNSSNPNAKNRHILTLKRLITVESFLKNYPHATKKNSKKNDSDEKINGKVKESWKREIEEKNRHIVELEQKVASLESVFEKNVDVQRMRDLEATIDKKSNRIAELEDTVEELEDFLKEDVKEMRDLRYQVSLDKEHITRMEKWIQINNLMNPGIDRTRIIELEEMVTNLENYVREHDIDGLKRKLQDRECRISQLESQIFQLKNLSKFEEINPVREILEKSVLHGNRVTCELKEKEQEMKNMCAVSEEDNRIQEEENRKIDLREKEQKLKEMGHDISEKDNRIQRYEQQIFEQQNIILKMEKERVVMEEELYETEDINALKEEIKLRSERVQELEEEVNSLKASLGERINVAIEELIATLKEKEGLELQLKQNLADRELKLGELDAALRRSNAITDEIETKFNHEKNLRTEADQKIAEMEEKIAIMQTISAAKCITCKPLLCEMFKTEQKLIQSNEKRTSQLLKLHQIKRETLKALTEKDAQLGLLEHSGITTSSHTR</sequence>
<organism evidence="2 3">
    <name type="scientific">Cardiocondyla obscurior</name>
    <dbReference type="NCBI Taxonomy" id="286306"/>
    <lineage>
        <taxon>Eukaryota</taxon>
        <taxon>Metazoa</taxon>
        <taxon>Ecdysozoa</taxon>
        <taxon>Arthropoda</taxon>
        <taxon>Hexapoda</taxon>
        <taxon>Insecta</taxon>
        <taxon>Pterygota</taxon>
        <taxon>Neoptera</taxon>
        <taxon>Endopterygota</taxon>
        <taxon>Hymenoptera</taxon>
        <taxon>Apocrita</taxon>
        <taxon>Aculeata</taxon>
        <taxon>Formicoidea</taxon>
        <taxon>Formicidae</taxon>
        <taxon>Myrmicinae</taxon>
        <taxon>Cardiocondyla</taxon>
    </lineage>
</organism>
<evidence type="ECO:0000313" key="2">
    <source>
        <dbReference type="EMBL" id="KAL0115535.1"/>
    </source>
</evidence>
<feature type="coiled-coil region" evidence="1">
    <location>
        <begin position="314"/>
        <end position="442"/>
    </location>
</feature>
<feature type="coiled-coil region" evidence="1">
    <location>
        <begin position="120"/>
        <end position="191"/>
    </location>
</feature>